<accession>A0ABV8DJR1</accession>
<dbReference type="EMBL" id="JBHSAJ010000186">
    <property type="protein sequence ID" value="MFC3938723.1"/>
    <property type="molecule type" value="Genomic_DNA"/>
</dbReference>
<comment type="caution">
    <text evidence="1">The sequence shown here is derived from an EMBL/GenBank/DDBJ whole genome shotgun (WGS) entry which is preliminary data.</text>
</comment>
<evidence type="ECO:0000313" key="1">
    <source>
        <dbReference type="EMBL" id="MFC3938723.1"/>
    </source>
</evidence>
<keyword evidence="2" id="KW-1185">Reference proteome</keyword>
<gene>
    <name evidence="1" type="ORF">ACFOW3_29305</name>
</gene>
<dbReference type="Proteomes" id="UP001595693">
    <property type="component" value="Unassembled WGS sequence"/>
</dbReference>
<dbReference type="Gene3D" id="3.40.50.300">
    <property type="entry name" value="P-loop containing nucleotide triphosphate hydrolases"/>
    <property type="match status" value="1"/>
</dbReference>
<reference evidence="2" key="1">
    <citation type="journal article" date="2019" name="Int. J. Syst. Evol. Microbiol.">
        <title>The Global Catalogue of Microorganisms (GCM) 10K type strain sequencing project: providing services to taxonomists for standard genome sequencing and annotation.</title>
        <authorList>
            <consortium name="The Broad Institute Genomics Platform"/>
            <consortium name="The Broad Institute Genome Sequencing Center for Infectious Disease"/>
            <person name="Wu L."/>
            <person name="Ma J."/>
        </authorList>
    </citation>
    <scope>NUCLEOTIDE SEQUENCE [LARGE SCALE GENOMIC DNA]</scope>
    <source>
        <strain evidence="2">CCUG 2113</strain>
    </source>
</reference>
<dbReference type="InterPro" id="IPR027417">
    <property type="entry name" value="P-loop_NTPase"/>
</dbReference>
<proteinExistence type="predicted"/>
<organism evidence="1 2">
    <name type="scientific">Acidovorax facilis</name>
    <dbReference type="NCBI Taxonomy" id="12917"/>
    <lineage>
        <taxon>Bacteria</taxon>
        <taxon>Pseudomonadati</taxon>
        <taxon>Pseudomonadota</taxon>
        <taxon>Betaproteobacteria</taxon>
        <taxon>Burkholderiales</taxon>
        <taxon>Comamonadaceae</taxon>
        <taxon>Acidovorax</taxon>
    </lineage>
</organism>
<sequence length="341" mass="38731">MGTVNFSGWRPIRFYIAQGQVMVDWARLLDAPLREPFFQHGIQNQLRHPFHLAFRRQTPLHDLLAWHEQSPGLDPSLVIFHVSRCGSTLITQTLAESPHHLQLSEPGPVDFLVRQALASGLIDEAQVVRALRAWTSAWAQRCDSASPPLQTMSLKQDAWNTDKAPLFAKAWPDAPWVFLTREPLAVLVSQMRERAFFMIPGTLGRHVAGVNPAEMHAISAEQYCAQMLGSIYAAMAQEFDPARALLLDYAQLPDAIETQVLPHMRWQVSQEDHARMRERTTRHGKQPHEVFEPDTHTKHSMASDLLQSLTAQWITPHYETLHAKRRNHPAAITTQPEEALQ</sequence>
<dbReference type="RefSeq" id="WP_055396088.1">
    <property type="nucleotide sequence ID" value="NZ_JAMXAX010000042.1"/>
</dbReference>
<protein>
    <submittedName>
        <fullName evidence="1">Sulfotransferase</fullName>
    </submittedName>
</protein>
<name>A0ABV8DJR1_9BURK</name>
<evidence type="ECO:0000313" key="2">
    <source>
        <dbReference type="Proteomes" id="UP001595693"/>
    </source>
</evidence>
<dbReference type="SUPFAM" id="SSF52540">
    <property type="entry name" value="P-loop containing nucleoside triphosphate hydrolases"/>
    <property type="match status" value="1"/>
</dbReference>